<dbReference type="Pfam" id="PF05721">
    <property type="entry name" value="PhyH"/>
    <property type="match status" value="1"/>
</dbReference>
<keyword evidence="2" id="KW-1185">Reference proteome</keyword>
<sequence>MLTPDQITRFETEGYLVVDNVLDRSALDAVKAEYADLLDRLYSGWEAEGRVPPAGDQDFWQKLLTSYAAGCDWFQPMDISLPGGDITPDTPFHFGPAVFDMITHPRLLDMVEDLIGPELTSNPIQHVRLKPPAPTLVEDELRAHITATDWHQDRAVAHQEADGTRMVTVWLAISDATVDNGCLKVVPGKPQMYPHCPQKQTAIAPGCLDESKAIPLPVKAGGAVLFHPLTPHASLANQSQDFRWSFDIRFNVTGAPTGRGHFPSFVARSAAYPAEELRDWTAWKGLWETARADLSRQPHIPIHRWSADAPVCA</sequence>
<dbReference type="AlphaFoldDB" id="A0A940MN29"/>
<protein>
    <submittedName>
        <fullName evidence="1">Phytanoyl-CoA dioxygenase family protein</fullName>
    </submittedName>
</protein>
<evidence type="ECO:0000313" key="1">
    <source>
        <dbReference type="EMBL" id="MBP0481681.1"/>
    </source>
</evidence>
<dbReference type="PANTHER" id="PTHR20883:SF14">
    <property type="entry name" value="PHYTANOYL-COA DIOXYGENASE"/>
    <property type="match status" value="1"/>
</dbReference>
<dbReference type="Proteomes" id="UP000675940">
    <property type="component" value="Unassembled WGS sequence"/>
</dbReference>
<dbReference type="GO" id="GO:0005506">
    <property type="term" value="F:iron ion binding"/>
    <property type="evidence" value="ECO:0007669"/>
    <property type="project" value="UniProtKB-ARBA"/>
</dbReference>
<keyword evidence="1" id="KW-0223">Dioxygenase</keyword>
<dbReference type="SUPFAM" id="SSF51197">
    <property type="entry name" value="Clavaminate synthase-like"/>
    <property type="match status" value="1"/>
</dbReference>
<comment type="caution">
    <text evidence="1">The sequence shown here is derived from an EMBL/GenBank/DDBJ whole genome shotgun (WGS) entry which is preliminary data.</text>
</comment>
<evidence type="ECO:0000313" key="2">
    <source>
        <dbReference type="Proteomes" id="UP000675940"/>
    </source>
</evidence>
<dbReference type="EMBL" id="JAGISH010000002">
    <property type="protein sequence ID" value="MBP0481681.1"/>
    <property type="molecule type" value="Genomic_DNA"/>
</dbReference>
<dbReference type="PANTHER" id="PTHR20883">
    <property type="entry name" value="PHYTANOYL-COA DIOXYGENASE DOMAIN CONTAINING 1"/>
    <property type="match status" value="1"/>
</dbReference>
<dbReference type="GO" id="GO:0016706">
    <property type="term" value="F:2-oxoglutarate-dependent dioxygenase activity"/>
    <property type="evidence" value="ECO:0007669"/>
    <property type="project" value="UniProtKB-ARBA"/>
</dbReference>
<accession>A0A940MN29</accession>
<dbReference type="InterPro" id="IPR008775">
    <property type="entry name" value="Phytyl_CoA_dOase-like"/>
</dbReference>
<reference evidence="1" key="1">
    <citation type="submission" date="2021-03" db="EMBL/GenBank/DDBJ databases">
        <title>Sagittula salina sp. nov. strain M10.9X isolated from the marine waste.</title>
        <authorList>
            <person name="Satari L."/>
            <person name="Molina-Menor E."/>
            <person name="Vidal-Verdu A."/>
            <person name="Pascual J."/>
            <person name="Pereto J."/>
            <person name="Porcar M."/>
        </authorList>
    </citation>
    <scope>NUCLEOTIDE SEQUENCE</scope>
    <source>
        <strain evidence="1">M10.9X</strain>
    </source>
</reference>
<keyword evidence="1" id="KW-0560">Oxidoreductase</keyword>
<name>A0A940MN29_9RHOB</name>
<dbReference type="Gene3D" id="2.60.120.620">
    <property type="entry name" value="q2cbj1_9rhob like domain"/>
    <property type="match status" value="1"/>
</dbReference>
<organism evidence="1 2">
    <name type="scientific">Sagittula salina</name>
    <dbReference type="NCBI Taxonomy" id="2820268"/>
    <lineage>
        <taxon>Bacteria</taxon>
        <taxon>Pseudomonadati</taxon>
        <taxon>Pseudomonadota</taxon>
        <taxon>Alphaproteobacteria</taxon>
        <taxon>Rhodobacterales</taxon>
        <taxon>Roseobacteraceae</taxon>
        <taxon>Sagittula</taxon>
    </lineage>
</organism>
<gene>
    <name evidence="1" type="ORF">J5474_04140</name>
</gene>
<proteinExistence type="predicted"/>